<proteinExistence type="predicted"/>
<dbReference type="InterPro" id="IPR046249">
    <property type="entry name" value="DUF6282"/>
</dbReference>
<dbReference type="SUPFAM" id="SSF51556">
    <property type="entry name" value="Metallo-dependent hydrolases"/>
    <property type="match status" value="1"/>
</dbReference>
<reference evidence="1 2" key="1">
    <citation type="submission" date="2024-10" db="EMBL/GenBank/DDBJ databases">
        <title>The Natural Products Discovery Center: Release of the First 8490 Sequenced Strains for Exploring Actinobacteria Biosynthetic Diversity.</title>
        <authorList>
            <person name="Kalkreuter E."/>
            <person name="Kautsar S.A."/>
            <person name="Yang D."/>
            <person name="Bader C.D."/>
            <person name="Teijaro C.N."/>
            <person name="Fluegel L."/>
            <person name="Davis C.M."/>
            <person name="Simpson J.R."/>
            <person name="Lauterbach L."/>
            <person name="Steele A.D."/>
            <person name="Gui C."/>
            <person name="Meng S."/>
            <person name="Li G."/>
            <person name="Viehrig K."/>
            <person name="Ye F."/>
            <person name="Su P."/>
            <person name="Kiefer A.F."/>
            <person name="Nichols A."/>
            <person name="Cepeda A.J."/>
            <person name="Yan W."/>
            <person name="Fan B."/>
            <person name="Jiang Y."/>
            <person name="Adhikari A."/>
            <person name="Zheng C.-J."/>
            <person name="Schuster L."/>
            <person name="Cowan T.M."/>
            <person name="Smanski M.J."/>
            <person name="Chevrette M.G."/>
            <person name="De Carvalho L.P.S."/>
            <person name="Shen B."/>
        </authorList>
    </citation>
    <scope>NUCLEOTIDE SEQUENCE [LARGE SCALE GENOMIC DNA]</scope>
    <source>
        <strain evidence="1 2">NPDC002593</strain>
    </source>
</reference>
<dbReference type="Gene3D" id="3.20.20.140">
    <property type="entry name" value="Metal-dependent hydrolases"/>
    <property type="match status" value="1"/>
</dbReference>
<accession>A0ABW6SD55</accession>
<dbReference type="Pfam" id="PF19799">
    <property type="entry name" value="DUF6282"/>
    <property type="match status" value="1"/>
</dbReference>
<sequence>MTRESGRAPILFDGAIDMHCHFGPEPLVEKLAKHPHAVDPIQAAREPAAGGMRAIVLKAHEFPSTAVADLANKAVPDVLSIAGMCCDHPVGGLNPQAVETALRAGARVIWLPTLSSASNSPRAVEAAFGVPQGIPVLRPDGALVPEVREIMDLVTASGAVLATGHITTDEHYAVARAFCGRGNLVVTHAMHASAGPGLSIDQVVELADLGAVIEFAAHTCMGKPSTFAQVIAAIGRIGPERAIVSTDYGWTDTLPHPAVGLQGYVNALWDEGVDEHDLRLMAGTVPARLLSLD</sequence>
<evidence type="ECO:0000313" key="2">
    <source>
        <dbReference type="Proteomes" id="UP001601992"/>
    </source>
</evidence>
<gene>
    <name evidence="1" type="ORF">ACFYXQ_41575</name>
</gene>
<name>A0ABW6SD55_9NOCA</name>
<dbReference type="RefSeq" id="WP_387406769.1">
    <property type="nucleotide sequence ID" value="NZ_JBIAQY010000025.1"/>
</dbReference>
<evidence type="ECO:0000313" key="1">
    <source>
        <dbReference type="EMBL" id="MFF3574258.1"/>
    </source>
</evidence>
<protein>
    <submittedName>
        <fullName evidence="1">DUF6282 family protein</fullName>
    </submittedName>
</protein>
<keyword evidence="2" id="KW-1185">Reference proteome</keyword>
<organism evidence="1 2">
    <name type="scientific">Nocardia jiangxiensis</name>
    <dbReference type="NCBI Taxonomy" id="282685"/>
    <lineage>
        <taxon>Bacteria</taxon>
        <taxon>Bacillati</taxon>
        <taxon>Actinomycetota</taxon>
        <taxon>Actinomycetes</taxon>
        <taxon>Mycobacteriales</taxon>
        <taxon>Nocardiaceae</taxon>
        <taxon>Nocardia</taxon>
    </lineage>
</organism>
<dbReference type="Proteomes" id="UP001601992">
    <property type="component" value="Unassembled WGS sequence"/>
</dbReference>
<dbReference type="EMBL" id="JBIAQY010000025">
    <property type="protein sequence ID" value="MFF3574258.1"/>
    <property type="molecule type" value="Genomic_DNA"/>
</dbReference>
<comment type="caution">
    <text evidence="1">The sequence shown here is derived from an EMBL/GenBank/DDBJ whole genome shotgun (WGS) entry which is preliminary data.</text>
</comment>
<dbReference type="InterPro" id="IPR032466">
    <property type="entry name" value="Metal_Hydrolase"/>
</dbReference>